<gene>
    <name evidence="2" type="ORF">JMJ35_000393</name>
</gene>
<dbReference type="AlphaFoldDB" id="A0AA39RBH1"/>
<feature type="region of interest" description="Disordered" evidence="1">
    <location>
        <begin position="1"/>
        <end position="23"/>
    </location>
</feature>
<accession>A0AA39RBH1</accession>
<keyword evidence="3" id="KW-1185">Reference proteome</keyword>
<reference evidence="2" key="1">
    <citation type="submission" date="2023-03" db="EMBL/GenBank/DDBJ databases">
        <title>Complete genome of Cladonia borealis.</title>
        <authorList>
            <person name="Park H."/>
        </authorList>
    </citation>
    <scope>NUCLEOTIDE SEQUENCE</scope>
    <source>
        <strain evidence="2">ANT050790</strain>
    </source>
</reference>
<feature type="compositionally biased region" description="Low complexity" evidence="1">
    <location>
        <begin position="62"/>
        <end position="72"/>
    </location>
</feature>
<comment type="caution">
    <text evidence="2">The sequence shown here is derived from an EMBL/GenBank/DDBJ whole genome shotgun (WGS) entry which is preliminary data.</text>
</comment>
<name>A0AA39RBH1_9LECA</name>
<organism evidence="2 3">
    <name type="scientific">Cladonia borealis</name>
    <dbReference type="NCBI Taxonomy" id="184061"/>
    <lineage>
        <taxon>Eukaryota</taxon>
        <taxon>Fungi</taxon>
        <taxon>Dikarya</taxon>
        <taxon>Ascomycota</taxon>
        <taxon>Pezizomycotina</taxon>
        <taxon>Lecanoromycetes</taxon>
        <taxon>OSLEUM clade</taxon>
        <taxon>Lecanoromycetidae</taxon>
        <taxon>Lecanorales</taxon>
        <taxon>Lecanorineae</taxon>
        <taxon>Cladoniaceae</taxon>
        <taxon>Cladonia</taxon>
    </lineage>
</organism>
<evidence type="ECO:0000313" key="2">
    <source>
        <dbReference type="EMBL" id="KAK0517238.1"/>
    </source>
</evidence>
<proteinExistence type="predicted"/>
<dbReference type="Proteomes" id="UP001166286">
    <property type="component" value="Unassembled WGS sequence"/>
</dbReference>
<evidence type="ECO:0000256" key="1">
    <source>
        <dbReference type="SAM" id="MobiDB-lite"/>
    </source>
</evidence>
<dbReference type="EMBL" id="JAFEKC020000001">
    <property type="protein sequence ID" value="KAK0517238.1"/>
    <property type="molecule type" value="Genomic_DNA"/>
</dbReference>
<feature type="region of interest" description="Disordered" evidence="1">
    <location>
        <begin position="52"/>
        <end position="83"/>
    </location>
</feature>
<protein>
    <submittedName>
        <fullName evidence="2">Uncharacterized protein</fullName>
    </submittedName>
</protein>
<evidence type="ECO:0000313" key="3">
    <source>
        <dbReference type="Proteomes" id="UP001166286"/>
    </source>
</evidence>
<sequence>MTRDEFLASASQRSSKNVSDERLPLPLQFRTKPYIIEGRKDSDTQLKNQHTLVPAGAKRPQSSYSTSTNNSSEAFTHPHRLPAGSHRWSVHQVRAWTKCFHKWKTAYEEISGWPENSLEPYGGACENLSGGENTLNQVAPQSDFKITKGRSNVYTYKATPATPSTATTVPTALPTHTITKPYSATRLLCEPACFRARRNSLLRRRSSGRIG</sequence>